<evidence type="ECO:0000256" key="1">
    <source>
        <dbReference type="ARBA" id="ARBA00022723"/>
    </source>
</evidence>
<evidence type="ECO:0000256" key="9">
    <source>
        <dbReference type="RuleBase" id="RU369094"/>
    </source>
</evidence>
<dbReference type="GO" id="GO:0003700">
    <property type="term" value="F:DNA-binding transcription factor activity"/>
    <property type="evidence" value="ECO:0007669"/>
    <property type="project" value="UniProtKB-UniRule"/>
</dbReference>
<evidence type="ECO:0000256" key="7">
    <source>
        <dbReference type="ARBA" id="ARBA00023242"/>
    </source>
</evidence>
<dbReference type="PANTHER" id="PTHR31992:SF316">
    <property type="entry name" value="DOF ZINC FINGER PROTEIN DOF1.2"/>
    <property type="match status" value="1"/>
</dbReference>
<evidence type="ECO:0000313" key="11">
    <source>
        <dbReference type="EMBL" id="KAK4801337.1"/>
    </source>
</evidence>
<keyword evidence="3 9" id="KW-0862">Zinc</keyword>
<evidence type="ECO:0000256" key="6">
    <source>
        <dbReference type="ARBA" id="ARBA00023163"/>
    </source>
</evidence>
<dbReference type="Proteomes" id="UP001346149">
    <property type="component" value="Unassembled WGS sequence"/>
</dbReference>
<dbReference type="PROSITE" id="PS50884">
    <property type="entry name" value="ZF_DOF_2"/>
    <property type="match status" value="1"/>
</dbReference>
<comment type="subcellular location">
    <subcellularLocation>
        <location evidence="8 9">Nucleus</location>
    </subcellularLocation>
</comment>
<dbReference type="AlphaFoldDB" id="A0AAN7ML20"/>
<gene>
    <name evidence="11" type="ORF">SAY86_021824</name>
</gene>
<keyword evidence="5 8" id="KW-0238">DNA-binding</keyword>
<dbReference type="GO" id="GO:0003677">
    <property type="term" value="F:DNA binding"/>
    <property type="evidence" value="ECO:0007669"/>
    <property type="project" value="UniProtKB-UniRule"/>
</dbReference>
<dbReference type="EMBL" id="JAXQNO010000003">
    <property type="protein sequence ID" value="KAK4801337.1"/>
    <property type="molecule type" value="Genomic_DNA"/>
</dbReference>
<evidence type="ECO:0000256" key="5">
    <source>
        <dbReference type="ARBA" id="ARBA00023125"/>
    </source>
</evidence>
<protein>
    <recommendedName>
        <fullName evidence="9">Dof zinc finger protein</fullName>
    </recommendedName>
</protein>
<dbReference type="InterPro" id="IPR003851">
    <property type="entry name" value="Znf_Dof"/>
</dbReference>
<keyword evidence="12" id="KW-1185">Reference proteome</keyword>
<dbReference type="PANTHER" id="PTHR31992">
    <property type="entry name" value="DOF ZINC FINGER PROTEIN DOF1.4-RELATED"/>
    <property type="match status" value="1"/>
</dbReference>
<keyword evidence="4 9" id="KW-0805">Transcription regulation</keyword>
<name>A0AAN7ML20_TRANT</name>
<evidence type="ECO:0000256" key="3">
    <source>
        <dbReference type="ARBA" id="ARBA00022833"/>
    </source>
</evidence>
<dbReference type="PROSITE" id="PS01361">
    <property type="entry name" value="ZF_DOF_1"/>
    <property type="match status" value="1"/>
</dbReference>
<evidence type="ECO:0000256" key="4">
    <source>
        <dbReference type="ARBA" id="ARBA00023015"/>
    </source>
</evidence>
<feature type="domain" description="Dof-type" evidence="10">
    <location>
        <begin position="35"/>
        <end position="89"/>
    </location>
</feature>
<comment type="function">
    <text evidence="9">Transcription factor that binds specifically to a 5'-AA[AG]G-3' consensus core sequence.</text>
</comment>
<evidence type="ECO:0000256" key="2">
    <source>
        <dbReference type="ARBA" id="ARBA00022771"/>
    </source>
</evidence>
<accession>A0AAN7ML20</accession>
<keyword evidence="2 8" id="KW-0863">Zinc-finger</keyword>
<organism evidence="11 12">
    <name type="scientific">Trapa natans</name>
    <name type="common">Water chestnut</name>
    <dbReference type="NCBI Taxonomy" id="22666"/>
    <lineage>
        <taxon>Eukaryota</taxon>
        <taxon>Viridiplantae</taxon>
        <taxon>Streptophyta</taxon>
        <taxon>Embryophyta</taxon>
        <taxon>Tracheophyta</taxon>
        <taxon>Spermatophyta</taxon>
        <taxon>Magnoliopsida</taxon>
        <taxon>eudicotyledons</taxon>
        <taxon>Gunneridae</taxon>
        <taxon>Pentapetalae</taxon>
        <taxon>rosids</taxon>
        <taxon>malvids</taxon>
        <taxon>Myrtales</taxon>
        <taxon>Lythraceae</taxon>
        <taxon>Trapa</taxon>
    </lineage>
</organism>
<keyword evidence="6 9" id="KW-0804">Transcription</keyword>
<keyword evidence="1 9" id="KW-0479">Metal-binding</keyword>
<comment type="caution">
    <text evidence="11">The sequence shown here is derived from an EMBL/GenBank/DDBJ whole genome shotgun (WGS) entry which is preliminary data.</text>
</comment>
<evidence type="ECO:0000313" key="12">
    <source>
        <dbReference type="Proteomes" id="UP001346149"/>
    </source>
</evidence>
<sequence>MDPLTMPKWSMADGNQLGGFDGRWGLLEGAEANAPSCPRCASPNTKFCYYNNYSLSQPRYFCKSCRRYWTKGGSLRNVPVGGGCRKTRRSRASRAAKLAEASPPLMATTPLHSNFNSSAGPEIDLAAVFAKFLNPEHQPRIHLDQDSPSDATALLPDHAHPQPLMYMPPEEQPAGEVGEFMAGDELGLMAASMLAESDIERAMPVDEPWLDAGAPPDYTWQQQEASPSNDIWRIDTSADSWSSTYDFTGFDILTRNYSREAEN</sequence>
<dbReference type="GO" id="GO:0005634">
    <property type="term" value="C:nucleus"/>
    <property type="evidence" value="ECO:0007669"/>
    <property type="project" value="UniProtKB-SubCell"/>
</dbReference>
<proteinExistence type="predicted"/>
<keyword evidence="7 8" id="KW-0539">Nucleus</keyword>
<dbReference type="GO" id="GO:0008270">
    <property type="term" value="F:zinc ion binding"/>
    <property type="evidence" value="ECO:0007669"/>
    <property type="project" value="UniProtKB-KW"/>
</dbReference>
<evidence type="ECO:0000256" key="8">
    <source>
        <dbReference type="PROSITE-ProRule" id="PRU00071"/>
    </source>
</evidence>
<dbReference type="InterPro" id="IPR045174">
    <property type="entry name" value="Dof"/>
</dbReference>
<dbReference type="Pfam" id="PF02701">
    <property type="entry name" value="Zn_ribbon_Dof"/>
    <property type="match status" value="1"/>
</dbReference>
<evidence type="ECO:0000259" key="10">
    <source>
        <dbReference type="PROSITE" id="PS50884"/>
    </source>
</evidence>
<reference evidence="11 12" key="1">
    <citation type="journal article" date="2023" name="Hortic Res">
        <title>Pangenome of water caltrop reveals structural variations and asymmetric subgenome divergence after allopolyploidization.</title>
        <authorList>
            <person name="Zhang X."/>
            <person name="Chen Y."/>
            <person name="Wang L."/>
            <person name="Yuan Y."/>
            <person name="Fang M."/>
            <person name="Shi L."/>
            <person name="Lu R."/>
            <person name="Comes H.P."/>
            <person name="Ma Y."/>
            <person name="Chen Y."/>
            <person name="Huang G."/>
            <person name="Zhou Y."/>
            <person name="Zheng Z."/>
            <person name="Qiu Y."/>
        </authorList>
    </citation>
    <scope>NUCLEOTIDE SEQUENCE [LARGE SCALE GENOMIC DNA]</scope>
    <source>
        <strain evidence="11">F231</strain>
    </source>
</reference>